<reference evidence="2" key="1">
    <citation type="submission" date="2017-02" db="UniProtKB">
        <authorList>
            <consortium name="WormBaseParasite"/>
        </authorList>
    </citation>
    <scope>IDENTIFICATION</scope>
</reference>
<evidence type="ECO:0000313" key="2">
    <source>
        <dbReference type="WBParaSite" id="ASIM_0000666101-mRNA-1"/>
    </source>
</evidence>
<protein>
    <submittedName>
        <fullName evidence="2">TilS_C domain-containing protein</fullName>
    </submittedName>
</protein>
<dbReference type="AlphaFoldDB" id="A0A0M3JGA6"/>
<name>A0A0M3JGA6_ANISI</name>
<feature type="region of interest" description="Disordered" evidence="1">
    <location>
        <begin position="68"/>
        <end position="94"/>
    </location>
</feature>
<proteinExistence type="predicted"/>
<accession>A0A0M3JGA6</accession>
<dbReference type="WBParaSite" id="ASIM_0000666101-mRNA-1">
    <property type="protein sequence ID" value="ASIM_0000666101-mRNA-1"/>
    <property type="gene ID" value="ASIM_0000666101"/>
</dbReference>
<sequence length="94" mass="10864">LRKYRIDKAVLVVWHAELGGEIVTDECEMRSSNREFVLKKRYPSKWQSNNDLLFCGITGDTTSQRNSYSTYGYHSYSSNNNNNNNKPSSYSSLK</sequence>
<organism evidence="2">
    <name type="scientific">Anisakis simplex</name>
    <name type="common">Herring worm</name>
    <dbReference type="NCBI Taxonomy" id="6269"/>
    <lineage>
        <taxon>Eukaryota</taxon>
        <taxon>Metazoa</taxon>
        <taxon>Ecdysozoa</taxon>
        <taxon>Nematoda</taxon>
        <taxon>Chromadorea</taxon>
        <taxon>Rhabditida</taxon>
        <taxon>Spirurina</taxon>
        <taxon>Ascaridomorpha</taxon>
        <taxon>Ascaridoidea</taxon>
        <taxon>Anisakidae</taxon>
        <taxon>Anisakis</taxon>
        <taxon>Anisakis simplex complex</taxon>
    </lineage>
</organism>
<evidence type="ECO:0000256" key="1">
    <source>
        <dbReference type="SAM" id="MobiDB-lite"/>
    </source>
</evidence>